<dbReference type="CDD" id="cd15465">
    <property type="entry name" value="bS6_mito"/>
    <property type="match status" value="1"/>
</dbReference>
<dbReference type="GO" id="GO:0005763">
    <property type="term" value="C:mitochondrial small ribosomal subunit"/>
    <property type="evidence" value="ECO:0007669"/>
    <property type="project" value="TreeGrafter"/>
</dbReference>
<dbReference type="AlphaFoldDB" id="A0A427YC02"/>
<comment type="caution">
    <text evidence="2">The sequence shown here is derived from an EMBL/GenBank/DDBJ whole genome shotgun (WGS) entry which is preliminary data.</text>
</comment>
<comment type="similarity">
    <text evidence="1">Belongs to the bacterial ribosomal protein bS6 family.</text>
</comment>
<gene>
    <name evidence="2" type="ORF">EHS25_002926</name>
</gene>
<dbReference type="InterPro" id="IPR000529">
    <property type="entry name" value="Ribosomal_bS6"/>
</dbReference>
<dbReference type="Pfam" id="PF01250">
    <property type="entry name" value="Ribosomal_S6"/>
    <property type="match status" value="1"/>
</dbReference>
<evidence type="ECO:0000256" key="1">
    <source>
        <dbReference type="ARBA" id="ARBA00009512"/>
    </source>
</evidence>
<dbReference type="PANTHER" id="PTHR21011">
    <property type="entry name" value="MITOCHONDRIAL 28S RIBOSOMAL PROTEIN S6"/>
    <property type="match status" value="1"/>
</dbReference>
<evidence type="ECO:0000313" key="2">
    <source>
        <dbReference type="EMBL" id="RSH88699.1"/>
    </source>
</evidence>
<dbReference type="GO" id="GO:0006412">
    <property type="term" value="P:translation"/>
    <property type="evidence" value="ECO:0007669"/>
    <property type="project" value="InterPro"/>
</dbReference>
<dbReference type="GO" id="GO:0003735">
    <property type="term" value="F:structural constituent of ribosome"/>
    <property type="evidence" value="ECO:0007669"/>
    <property type="project" value="InterPro"/>
</dbReference>
<evidence type="ECO:0008006" key="4">
    <source>
        <dbReference type="Google" id="ProtNLM"/>
    </source>
</evidence>
<dbReference type="GO" id="GO:0070181">
    <property type="term" value="F:small ribosomal subunit rRNA binding"/>
    <property type="evidence" value="ECO:0007669"/>
    <property type="project" value="TreeGrafter"/>
</dbReference>
<dbReference type="PANTHER" id="PTHR21011:SF1">
    <property type="entry name" value="SMALL RIBOSOMAL SUBUNIT PROTEIN BS6M"/>
    <property type="match status" value="1"/>
</dbReference>
<dbReference type="InterPro" id="IPR014717">
    <property type="entry name" value="Transl_elong_EF1B/ribsomal_bS6"/>
</dbReference>
<name>A0A427YC02_9TREE</name>
<dbReference type="Gene3D" id="3.30.70.60">
    <property type="match status" value="1"/>
</dbReference>
<dbReference type="EMBL" id="RSCD01000016">
    <property type="protein sequence ID" value="RSH88699.1"/>
    <property type="molecule type" value="Genomic_DNA"/>
</dbReference>
<keyword evidence="3" id="KW-1185">Reference proteome</keyword>
<dbReference type="STRING" id="1890683.A0A427YC02"/>
<dbReference type="InterPro" id="IPR035980">
    <property type="entry name" value="Ribosomal_bS6_sf"/>
</dbReference>
<dbReference type="SUPFAM" id="SSF54995">
    <property type="entry name" value="Ribosomal protein S6"/>
    <property type="match status" value="1"/>
</dbReference>
<organism evidence="2 3">
    <name type="scientific">Saitozyma podzolica</name>
    <dbReference type="NCBI Taxonomy" id="1890683"/>
    <lineage>
        <taxon>Eukaryota</taxon>
        <taxon>Fungi</taxon>
        <taxon>Dikarya</taxon>
        <taxon>Basidiomycota</taxon>
        <taxon>Agaricomycotina</taxon>
        <taxon>Tremellomycetes</taxon>
        <taxon>Tremellales</taxon>
        <taxon>Trimorphomycetaceae</taxon>
        <taxon>Saitozyma</taxon>
    </lineage>
</organism>
<reference evidence="2 3" key="1">
    <citation type="submission" date="2018-11" db="EMBL/GenBank/DDBJ databases">
        <title>Genome sequence of Saitozyma podzolica DSM 27192.</title>
        <authorList>
            <person name="Aliyu H."/>
            <person name="Gorte O."/>
            <person name="Ochsenreither K."/>
        </authorList>
    </citation>
    <scope>NUCLEOTIDE SEQUENCE [LARGE SCALE GENOMIC DNA]</scope>
    <source>
        <strain evidence="2 3">DSM 27192</strain>
    </source>
</reference>
<dbReference type="Proteomes" id="UP000279259">
    <property type="component" value="Unassembled WGS sequence"/>
</dbReference>
<sequence>MPLYELFCIASHNPASPANLRQLIDGLARQVHSSGGVVRDLKNLGIGLTLPTRMRANQQYHDRGDHFTMSFDTSPVVLKRLGETLRADPLVVRWTVLKKGEKLSELNPKPNSTILAELDNYIESRI</sequence>
<dbReference type="OrthoDB" id="10259681at2759"/>
<accession>A0A427YC02</accession>
<proteinExistence type="inferred from homology"/>
<evidence type="ECO:0000313" key="3">
    <source>
        <dbReference type="Proteomes" id="UP000279259"/>
    </source>
</evidence>
<protein>
    <recommendedName>
        <fullName evidence="4">Ribosomal protein S6</fullName>
    </recommendedName>
</protein>